<dbReference type="EMBL" id="AP024718">
    <property type="protein sequence ID" value="BCX87905.1"/>
    <property type="molecule type" value="Genomic_DNA"/>
</dbReference>
<dbReference type="RefSeq" id="WP_286292894.1">
    <property type="nucleotide sequence ID" value="NZ_AP024718.1"/>
</dbReference>
<evidence type="ECO:0000259" key="10">
    <source>
        <dbReference type="PROSITE" id="PS50263"/>
    </source>
</evidence>
<evidence type="ECO:0000256" key="9">
    <source>
        <dbReference type="RuleBase" id="RU003811"/>
    </source>
</evidence>
<feature type="binding site" evidence="7">
    <location>
        <position position="372"/>
    </location>
    <ligand>
        <name>deamido-NAD(+)</name>
        <dbReference type="ChEBI" id="CHEBI:58437"/>
        <note>ligand shared between two neighboring subunits</note>
    </ligand>
</feature>
<dbReference type="GO" id="GO:0005737">
    <property type="term" value="C:cytoplasm"/>
    <property type="evidence" value="ECO:0007669"/>
    <property type="project" value="InterPro"/>
</dbReference>
<comment type="caution">
    <text evidence="7">Lacks conserved residue(s) required for the propagation of feature annotation.</text>
</comment>
<dbReference type="Proteomes" id="UP001321450">
    <property type="component" value="Chromosome"/>
</dbReference>
<evidence type="ECO:0000256" key="7">
    <source>
        <dbReference type="HAMAP-Rule" id="MF_02090"/>
    </source>
</evidence>
<evidence type="ECO:0000313" key="12">
    <source>
        <dbReference type="Proteomes" id="UP001321450"/>
    </source>
</evidence>
<proteinExistence type="inferred from homology"/>
<feature type="active site" description="For glutaminase activity" evidence="7">
    <location>
        <position position="112"/>
    </location>
</feature>
<dbReference type="CDD" id="cd07570">
    <property type="entry name" value="GAT_Gln-NAD-synth"/>
    <property type="match status" value="1"/>
</dbReference>
<feature type="active site" description="Proton acceptor; for glutaminase activity" evidence="7">
    <location>
        <position position="45"/>
    </location>
</feature>
<dbReference type="GO" id="GO:0008795">
    <property type="term" value="F:NAD+ synthase activity"/>
    <property type="evidence" value="ECO:0007669"/>
    <property type="project" value="UniProtKB-UniRule"/>
</dbReference>
<name>A0AAU9BWD0_9GAMM</name>
<dbReference type="CDD" id="cd00553">
    <property type="entry name" value="NAD_synthase"/>
    <property type="match status" value="1"/>
</dbReference>
<evidence type="ECO:0000313" key="11">
    <source>
        <dbReference type="EMBL" id="BCX87905.1"/>
    </source>
</evidence>
<dbReference type="InterPro" id="IPR022310">
    <property type="entry name" value="NAD/GMP_synthase"/>
</dbReference>
<dbReference type="GO" id="GO:0004359">
    <property type="term" value="F:glutaminase activity"/>
    <property type="evidence" value="ECO:0007669"/>
    <property type="project" value="InterPro"/>
</dbReference>
<dbReference type="PROSITE" id="PS50263">
    <property type="entry name" value="CN_HYDROLASE"/>
    <property type="match status" value="1"/>
</dbReference>
<feature type="binding site" evidence="7">
    <location>
        <position position="180"/>
    </location>
    <ligand>
        <name>L-glutamine</name>
        <dbReference type="ChEBI" id="CHEBI:58359"/>
    </ligand>
</feature>
<protein>
    <recommendedName>
        <fullName evidence="7 8">Glutamine-dependent NAD(+) synthetase</fullName>
        <ecNumber evidence="7 8">6.3.5.1</ecNumber>
    </recommendedName>
    <alternativeName>
        <fullName evidence="7 8">NAD(+) synthase [glutamine-hydrolyzing]</fullName>
    </alternativeName>
</protein>
<dbReference type="GO" id="GO:0003952">
    <property type="term" value="F:NAD+ synthase (glutamine-hydrolyzing) activity"/>
    <property type="evidence" value="ECO:0007669"/>
    <property type="project" value="UniProtKB-UniRule"/>
</dbReference>
<dbReference type="GO" id="GO:0009435">
    <property type="term" value="P:NAD+ biosynthetic process"/>
    <property type="evidence" value="ECO:0007669"/>
    <property type="project" value="UniProtKB-UniRule"/>
</dbReference>
<dbReference type="InterPro" id="IPR014729">
    <property type="entry name" value="Rossmann-like_a/b/a_fold"/>
</dbReference>
<dbReference type="FunFam" id="3.40.50.620:FF:000106">
    <property type="entry name" value="Glutamine-dependent NAD(+) synthetase"/>
    <property type="match status" value="1"/>
</dbReference>
<dbReference type="InterPro" id="IPR003010">
    <property type="entry name" value="C-N_Hydrolase"/>
</dbReference>
<keyword evidence="4 7" id="KW-0547">Nucleotide-binding</keyword>
<dbReference type="NCBIfam" id="NF010588">
    <property type="entry name" value="PRK13981.1"/>
    <property type="match status" value="1"/>
</dbReference>
<feature type="binding site" evidence="7">
    <location>
        <begin position="289"/>
        <end position="296"/>
    </location>
    <ligand>
        <name>ATP</name>
        <dbReference type="ChEBI" id="CHEBI:30616"/>
    </ligand>
</feature>
<feature type="binding site" evidence="7">
    <location>
        <position position="396"/>
    </location>
    <ligand>
        <name>ATP</name>
        <dbReference type="ChEBI" id="CHEBI:30616"/>
    </ligand>
</feature>
<evidence type="ECO:0000256" key="4">
    <source>
        <dbReference type="ARBA" id="ARBA00022741"/>
    </source>
</evidence>
<keyword evidence="3 7" id="KW-0436">Ligase</keyword>
<dbReference type="HAMAP" id="MF_02090">
    <property type="entry name" value="NadE_glutamine_dep"/>
    <property type="match status" value="1"/>
</dbReference>
<comment type="catalytic activity">
    <reaction evidence="7 8">
        <text>deamido-NAD(+) + L-glutamine + ATP + H2O = L-glutamate + AMP + diphosphate + NAD(+) + H(+)</text>
        <dbReference type="Rhea" id="RHEA:24384"/>
        <dbReference type="ChEBI" id="CHEBI:15377"/>
        <dbReference type="ChEBI" id="CHEBI:15378"/>
        <dbReference type="ChEBI" id="CHEBI:29985"/>
        <dbReference type="ChEBI" id="CHEBI:30616"/>
        <dbReference type="ChEBI" id="CHEBI:33019"/>
        <dbReference type="ChEBI" id="CHEBI:57540"/>
        <dbReference type="ChEBI" id="CHEBI:58359"/>
        <dbReference type="ChEBI" id="CHEBI:58437"/>
        <dbReference type="ChEBI" id="CHEBI:456215"/>
        <dbReference type="EC" id="6.3.5.1"/>
    </reaction>
</comment>
<keyword evidence="6 7" id="KW-0520">NAD</keyword>
<evidence type="ECO:0000256" key="2">
    <source>
        <dbReference type="ARBA" id="ARBA00007145"/>
    </source>
</evidence>
<reference evidence="12" key="1">
    <citation type="journal article" date="2024" name="Int. J. Syst. Evol. Microbiol.">
        <title>Methylomarinovum tepidoasis sp. nov., a moderately thermophilic methanotroph of the family Methylothermaceae isolated from a deep-sea hydrothermal field.</title>
        <authorList>
            <person name="Hirayama H."/>
            <person name="Takaki Y."/>
            <person name="Abe M."/>
            <person name="Miyazaki M."/>
            <person name="Uematsu K."/>
            <person name="Matsui Y."/>
            <person name="Takai K."/>
        </authorList>
    </citation>
    <scope>NUCLEOTIDE SEQUENCE [LARGE SCALE GENOMIC DNA]</scope>
    <source>
        <strain evidence="12">IN45</strain>
    </source>
</reference>
<dbReference type="SUPFAM" id="SSF52402">
    <property type="entry name" value="Adenine nucleotide alpha hydrolases-like"/>
    <property type="match status" value="1"/>
</dbReference>
<dbReference type="InterPro" id="IPR036526">
    <property type="entry name" value="C-N_Hydrolase_sf"/>
</dbReference>
<evidence type="ECO:0000256" key="6">
    <source>
        <dbReference type="ARBA" id="ARBA00023027"/>
    </source>
</evidence>
<dbReference type="InterPro" id="IPR014445">
    <property type="entry name" value="Gln-dep_NAD_synthase"/>
</dbReference>
<dbReference type="PIRSF" id="PIRSF006630">
    <property type="entry name" value="NADS_GAT"/>
    <property type="match status" value="1"/>
</dbReference>
<keyword evidence="5 7" id="KW-0067">ATP-binding</keyword>
<feature type="domain" description="CN hydrolase" evidence="10">
    <location>
        <begin position="4"/>
        <end position="244"/>
    </location>
</feature>
<evidence type="ECO:0000256" key="5">
    <source>
        <dbReference type="ARBA" id="ARBA00022840"/>
    </source>
</evidence>
<dbReference type="SUPFAM" id="SSF56317">
    <property type="entry name" value="Carbon-nitrogen hydrolase"/>
    <property type="match status" value="1"/>
</dbReference>
<organism evidence="11 12">
    <name type="scientific">Methylomarinovum tepidoasis</name>
    <dbReference type="NCBI Taxonomy" id="2840183"/>
    <lineage>
        <taxon>Bacteria</taxon>
        <taxon>Pseudomonadati</taxon>
        <taxon>Pseudomonadota</taxon>
        <taxon>Gammaproteobacteria</taxon>
        <taxon>Methylococcales</taxon>
        <taxon>Methylothermaceae</taxon>
        <taxon>Methylomarinovum</taxon>
    </lineage>
</organism>
<sequence>MTRLRVALAQLNYLVGDIDGNVAKIVAAAERARDALQADVAVFTELAVSGYPPEDLLLRADFLRACRDGLERIRRQVGGIELIVGFPERCDGRLYNSAAVLRDGEIRLLYRKRCLPNYGVFDEKRYFQPGQEPGLCLIRGVPVGLSICEDIWHPGPVEASVRAGARLVVNLNASPFHVRKIAEREATVHARIAATGVPVAYVNQIGGQDELVFDGASFVMDWEGRVVRRLPEFEEALEVAEFRWDGERVVPEGGLVTPVAGEIPSIRRAIVLAIRDYTRKNGFNGAVLGLSGGIDSSVVLCLAAEALGAENVEAVMMPSRFTSEISLADARALADNLGVNYRVIPIEPAFQAFLQMLEKEFAGRPWDVTEENIQARCRGVTLMAISNKFGRLVLSTGNKSEMSVGYATLYGDMAGGFAPIKDVMKLKVYALAEHINAEGEIIPGRVLVRPPSAELAPDQKDEDSLPPYAVLDPILEMYVEQDLSVEEIVAAGFDEAVVRRVVNLVERNEYKRRQAPPGVRITPRAFGRDRRYPITNGFRAG</sequence>
<feature type="active site" description="Nucleophile; for glutaminase activity" evidence="7">
    <location>
        <position position="148"/>
    </location>
</feature>
<dbReference type="PANTHER" id="PTHR23090:SF9">
    <property type="entry name" value="GLUTAMINE-DEPENDENT NAD(+) SYNTHETASE"/>
    <property type="match status" value="1"/>
</dbReference>
<dbReference type="PANTHER" id="PTHR23090">
    <property type="entry name" value="NH 3 /GLUTAMINE-DEPENDENT NAD + SYNTHETASE"/>
    <property type="match status" value="1"/>
</dbReference>
<comment type="similarity">
    <text evidence="9">Belongs to the NAD synthetase family.</text>
</comment>
<evidence type="ECO:0000256" key="1">
    <source>
        <dbReference type="ARBA" id="ARBA00005188"/>
    </source>
</evidence>
<dbReference type="Pfam" id="PF00795">
    <property type="entry name" value="CN_hydrolase"/>
    <property type="match status" value="1"/>
</dbReference>
<dbReference type="Pfam" id="PF02540">
    <property type="entry name" value="NAD_synthase"/>
    <property type="match status" value="1"/>
</dbReference>
<feature type="binding site" evidence="7">
    <location>
        <position position="511"/>
    </location>
    <ligand>
        <name>deamido-NAD(+)</name>
        <dbReference type="ChEBI" id="CHEBI:58437"/>
        <note>ligand shared between two neighboring subunits</note>
    </ligand>
</feature>
<dbReference type="NCBIfam" id="TIGR00552">
    <property type="entry name" value="nadE"/>
    <property type="match status" value="1"/>
</dbReference>
<gene>
    <name evidence="7" type="primary">nadE</name>
    <name evidence="11" type="ORF">MIN45_P0272</name>
</gene>
<comment type="pathway">
    <text evidence="1 7 8">Cofactor biosynthesis; NAD(+) biosynthesis; NAD(+) from deamido-NAD(+) (L-Gln route): step 1/1.</text>
</comment>
<accession>A0AAU9BWD0</accession>
<feature type="binding site" evidence="7">
    <location>
        <position position="174"/>
    </location>
    <ligand>
        <name>L-glutamine</name>
        <dbReference type="ChEBI" id="CHEBI:58359"/>
    </ligand>
</feature>
<keyword evidence="12" id="KW-1185">Reference proteome</keyword>
<dbReference type="Gene3D" id="3.60.110.10">
    <property type="entry name" value="Carbon-nitrogen hydrolase"/>
    <property type="match status" value="1"/>
</dbReference>
<evidence type="ECO:0000256" key="3">
    <source>
        <dbReference type="ARBA" id="ARBA00022598"/>
    </source>
</evidence>
<dbReference type="InterPro" id="IPR003694">
    <property type="entry name" value="NAD_synthase"/>
</dbReference>
<dbReference type="AlphaFoldDB" id="A0AAU9BWD0"/>
<dbReference type="EC" id="6.3.5.1" evidence="7 8"/>
<feature type="binding site" evidence="7">
    <location>
        <position position="118"/>
    </location>
    <ligand>
        <name>L-glutamine</name>
        <dbReference type="ChEBI" id="CHEBI:58359"/>
    </ligand>
</feature>
<dbReference type="Gene3D" id="3.40.50.620">
    <property type="entry name" value="HUPs"/>
    <property type="match status" value="1"/>
</dbReference>
<dbReference type="GO" id="GO:0005524">
    <property type="term" value="F:ATP binding"/>
    <property type="evidence" value="ECO:0007669"/>
    <property type="project" value="UniProtKB-UniRule"/>
</dbReference>
<comment type="function">
    <text evidence="7">Catalyzes the ATP-dependent amidation of deamido-NAD to form NAD. Uses L-glutamine as a nitrogen source.</text>
</comment>
<feature type="binding site" evidence="7">
    <location>
        <position position="401"/>
    </location>
    <ligand>
        <name>deamido-NAD(+)</name>
        <dbReference type="ChEBI" id="CHEBI:58437"/>
        <note>ligand shared between two neighboring subunits</note>
    </ligand>
</feature>
<dbReference type="KEGG" id="meiy:MIN45_P0272"/>
<evidence type="ECO:0000256" key="8">
    <source>
        <dbReference type="PIRNR" id="PIRNR006630"/>
    </source>
</evidence>
<comment type="similarity">
    <text evidence="2 7 8">In the C-terminal section; belongs to the NAD synthetase family.</text>
</comment>